<dbReference type="InterPro" id="IPR052892">
    <property type="entry name" value="NA-targeting_endonuclease"/>
</dbReference>
<dbReference type="PANTHER" id="PTHR33877">
    <property type="entry name" value="SLL1193 PROTEIN"/>
    <property type="match status" value="1"/>
</dbReference>
<protein>
    <submittedName>
        <fullName evidence="2">HNH endonuclease</fullName>
    </submittedName>
</protein>
<dbReference type="AlphaFoldDB" id="A0A179D1I4"/>
<keyword evidence="3" id="KW-1185">Reference proteome</keyword>
<dbReference type="GO" id="GO:0004519">
    <property type="term" value="F:endonuclease activity"/>
    <property type="evidence" value="ECO:0007669"/>
    <property type="project" value="UniProtKB-KW"/>
</dbReference>
<comment type="caution">
    <text evidence="2">The sequence shown here is derived from an EMBL/GenBank/DDBJ whole genome shotgun (WGS) entry which is preliminary data.</text>
</comment>
<dbReference type="InterPro" id="IPR003615">
    <property type="entry name" value="HNH_nuc"/>
</dbReference>
<organism evidence="2 3">
    <name type="scientific">Thermosulfurimonas dismutans</name>
    <dbReference type="NCBI Taxonomy" id="999894"/>
    <lineage>
        <taxon>Bacteria</taxon>
        <taxon>Pseudomonadati</taxon>
        <taxon>Thermodesulfobacteriota</taxon>
        <taxon>Thermodesulfobacteria</taxon>
        <taxon>Thermodesulfobacteriales</taxon>
        <taxon>Thermodesulfobacteriaceae</taxon>
        <taxon>Thermosulfurimonas</taxon>
    </lineage>
</organism>
<dbReference type="STRING" id="999894.TDIS_1989"/>
<name>A0A179D1I4_9BACT</name>
<dbReference type="GO" id="GO:0003676">
    <property type="term" value="F:nucleic acid binding"/>
    <property type="evidence" value="ECO:0007669"/>
    <property type="project" value="InterPro"/>
</dbReference>
<keyword evidence="2" id="KW-0378">Hydrolase</keyword>
<dbReference type="PATRIC" id="fig|999894.6.peg.1986"/>
<gene>
    <name evidence="2" type="ORF">TDIS_1989</name>
</gene>
<dbReference type="RefSeq" id="WP_068671724.1">
    <property type="nucleotide sequence ID" value="NZ_LWLG01000020.1"/>
</dbReference>
<dbReference type="PANTHER" id="PTHR33877:SF1">
    <property type="entry name" value="TYPE IV METHYL-DIRECTED RESTRICTION ENZYME ECOKMCRA"/>
    <property type="match status" value="1"/>
</dbReference>
<dbReference type="Proteomes" id="UP000078390">
    <property type="component" value="Unassembled WGS sequence"/>
</dbReference>
<proteinExistence type="predicted"/>
<dbReference type="SMART" id="SM00507">
    <property type="entry name" value="HNHc"/>
    <property type="match status" value="1"/>
</dbReference>
<dbReference type="Pfam" id="PF01844">
    <property type="entry name" value="HNH"/>
    <property type="match status" value="1"/>
</dbReference>
<evidence type="ECO:0000313" key="2">
    <source>
        <dbReference type="EMBL" id="OAQ19917.1"/>
    </source>
</evidence>
<reference evidence="2 3" key="1">
    <citation type="submission" date="2016-04" db="EMBL/GenBank/DDBJ databases">
        <title>Genome analysis of Thermosulfurimonas dismutans, the first thermophilic sulfur-disproportionating bacterium of the phylum Thermodesulfobacteria.</title>
        <authorList>
            <person name="Mardanov A.V."/>
            <person name="Beletsky A.V."/>
            <person name="Kadnikov V.V."/>
            <person name="Slobodkin A.I."/>
            <person name="Ravin N.V."/>
        </authorList>
    </citation>
    <scope>NUCLEOTIDE SEQUENCE [LARGE SCALE GENOMIC DNA]</scope>
    <source>
        <strain evidence="2 3">S95</strain>
    </source>
</reference>
<keyword evidence="2" id="KW-0540">Nuclease</keyword>
<evidence type="ECO:0000259" key="1">
    <source>
        <dbReference type="SMART" id="SM00507"/>
    </source>
</evidence>
<dbReference type="GO" id="GO:0008270">
    <property type="term" value="F:zinc ion binding"/>
    <property type="evidence" value="ECO:0007669"/>
    <property type="project" value="InterPro"/>
</dbReference>
<dbReference type="EMBL" id="LWLG01000020">
    <property type="protein sequence ID" value="OAQ19917.1"/>
    <property type="molecule type" value="Genomic_DNA"/>
</dbReference>
<evidence type="ECO:0000313" key="3">
    <source>
        <dbReference type="Proteomes" id="UP000078390"/>
    </source>
</evidence>
<dbReference type="Gene3D" id="1.10.30.50">
    <property type="match status" value="1"/>
</dbReference>
<dbReference type="OrthoDB" id="9802901at2"/>
<sequence length="100" mass="12213">MGRWQDCCTPEEWIRKEREKARKLRKTRWWRKKCARGICYYCGRRVPPNELTMDHRIPLAQGGRSEKSNLVPACKECNNKKKYLLPWEWEEYLKKLRGEN</sequence>
<keyword evidence="2" id="KW-0255">Endonuclease</keyword>
<accession>A0A179D1I4</accession>
<feature type="domain" description="HNH nuclease" evidence="1">
    <location>
        <begin position="28"/>
        <end position="79"/>
    </location>
</feature>
<dbReference type="CDD" id="cd00085">
    <property type="entry name" value="HNHc"/>
    <property type="match status" value="1"/>
</dbReference>
<dbReference type="InterPro" id="IPR002711">
    <property type="entry name" value="HNH"/>
</dbReference>